<evidence type="ECO:0000313" key="1">
    <source>
        <dbReference type="EMBL" id="KDR74983.1"/>
    </source>
</evidence>
<proteinExistence type="predicted"/>
<dbReference type="HOGENOM" id="CLU_1695584_0_0_1"/>
<protein>
    <submittedName>
        <fullName evidence="1">Uncharacterized protein</fullName>
    </submittedName>
</protein>
<keyword evidence="2" id="KW-1185">Reference proteome</keyword>
<reference evidence="2" key="1">
    <citation type="journal article" date="2014" name="Proc. Natl. Acad. Sci. U.S.A.">
        <title>Extensive sampling of basidiomycete genomes demonstrates inadequacy of the white-rot/brown-rot paradigm for wood decay fungi.</title>
        <authorList>
            <person name="Riley R."/>
            <person name="Salamov A.A."/>
            <person name="Brown D.W."/>
            <person name="Nagy L.G."/>
            <person name="Floudas D."/>
            <person name="Held B.W."/>
            <person name="Levasseur A."/>
            <person name="Lombard V."/>
            <person name="Morin E."/>
            <person name="Otillar R."/>
            <person name="Lindquist E.A."/>
            <person name="Sun H."/>
            <person name="LaButti K.M."/>
            <person name="Schmutz J."/>
            <person name="Jabbour D."/>
            <person name="Luo H."/>
            <person name="Baker S.E."/>
            <person name="Pisabarro A.G."/>
            <person name="Walton J.D."/>
            <person name="Blanchette R.A."/>
            <person name="Henrissat B."/>
            <person name="Martin F."/>
            <person name="Cullen D."/>
            <person name="Hibbett D.S."/>
            <person name="Grigoriev I.V."/>
        </authorList>
    </citation>
    <scope>NUCLEOTIDE SEQUENCE [LARGE SCALE GENOMIC DNA]</scope>
    <source>
        <strain evidence="2">CBS 339.88</strain>
    </source>
</reference>
<gene>
    <name evidence="1" type="ORF">GALMADRAFT_226632</name>
</gene>
<dbReference type="Proteomes" id="UP000027222">
    <property type="component" value="Unassembled WGS sequence"/>
</dbReference>
<accession>A0A067T7P2</accession>
<evidence type="ECO:0000313" key="2">
    <source>
        <dbReference type="Proteomes" id="UP000027222"/>
    </source>
</evidence>
<sequence length="155" mass="17456">MNSASMSVFSASQAPNQMFVLGRYTPFLMWSPKSHRRGCGVITIPVKNLDTIMPTLGNTCSQKDMALLSSSSLIDSGETPYLERTRQNLTSWMPNVRCLYPRVHKFVKFSFPSLIHLSIHPPHDPKICLCQARRSGAGLGFIQIITVNEIQVWFK</sequence>
<dbReference type="AlphaFoldDB" id="A0A067T7P2"/>
<organism evidence="1 2">
    <name type="scientific">Galerina marginata (strain CBS 339.88)</name>
    <dbReference type="NCBI Taxonomy" id="685588"/>
    <lineage>
        <taxon>Eukaryota</taxon>
        <taxon>Fungi</taxon>
        <taxon>Dikarya</taxon>
        <taxon>Basidiomycota</taxon>
        <taxon>Agaricomycotina</taxon>
        <taxon>Agaricomycetes</taxon>
        <taxon>Agaricomycetidae</taxon>
        <taxon>Agaricales</taxon>
        <taxon>Agaricineae</taxon>
        <taxon>Strophariaceae</taxon>
        <taxon>Galerina</taxon>
    </lineage>
</organism>
<dbReference type="EMBL" id="KL142381">
    <property type="protein sequence ID" value="KDR74983.1"/>
    <property type="molecule type" value="Genomic_DNA"/>
</dbReference>
<name>A0A067T7P2_GALM3</name>